<keyword evidence="3" id="KW-1185">Reference proteome</keyword>
<evidence type="ECO:0000313" key="3">
    <source>
        <dbReference type="Proteomes" id="UP001178507"/>
    </source>
</evidence>
<dbReference type="EMBL" id="CAUJNA010000369">
    <property type="protein sequence ID" value="CAJ1376203.1"/>
    <property type="molecule type" value="Genomic_DNA"/>
</dbReference>
<dbReference type="InterPro" id="IPR001214">
    <property type="entry name" value="SET_dom"/>
</dbReference>
<evidence type="ECO:0000259" key="1">
    <source>
        <dbReference type="PROSITE" id="PS50280"/>
    </source>
</evidence>
<dbReference type="PROSITE" id="PS50280">
    <property type="entry name" value="SET"/>
    <property type="match status" value="1"/>
</dbReference>
<gene>
    <name evidence="2" type="ORF">EVOR1521_LOCUS5320</name>
</gene>
<dbReference type="Proteomes" id="UP001178507">
    <property type="component" value="Unassembled WGS sequence"/>
</dbReference>
<dbReference type="Gene3D" id="2.170.270.10">
    <property type="entry name" value="SET domain"/>
    <property type="match status" value="1"/>
</dbReference>
<proteinExistence type="predicted"/>
<dbReference type="PANTHER" id="PTHR47643">
    <property type="entry name" value="TPR DOMAIN PROTEIN (AFU_ORTHOLOGUE AFUA_5G12710)"/>
    <property type="match status" value="1"/>
</dbReference>
<accession>A0AA36HXZ8</accession>
<comment type="caution">
    <text evidence="2">The sequence shown here is derived from an EMBL/GenBank/DDBJ whole genome shotgun (WGS) entry which is preliminary data.</text>
</comment>
<dbReference type="CDD" id="cd20071">
    <property type="entry name" value="SET_SMYD"/>
    <property type="match status" value="1"/>
</dbReference>
<dbReference type="SUPFAM" id="SSF82199">
    <property type="entry name" value="SET domain"/>
    <property type="match status" value="1"/>
</dbReference>
<dbReference type="AlphaFoldDB" id="A0AA36HXZ8"/>
<evidence type="ECO:0000313" key="2">
    <source>
        <dbReference type="EMBL" id="CAJ1376203.1"/>
    </source>
</evidence>
<reference evidence="2" key="1">
    <citation type="submission" date="2023-08" db="EMBL/GenBank/DDBJ databases">
        <authorList>
            <person name="Chen Y."/>
            <person name="Shah S."/>
            <person name="Dougan E. K."/>
            <person name="Thang M."/>
            <person name="Chan C."/>
        </authorList>
    </citation>
    <scope>NUCLEOTIDE SEQUENCE</scope>
</reference>
<name>A0AA36HXZ8_9DINO</name>
<sequence>MEVWNWARRCCGRRHRPVSLPGAPSAYVASLRPNADAELVATWQRRLATGYWEILGDSLEEHEAGFRAKRAVSAGEAVLFEAPRACVAAGPQACDELARRVAKDREVLQLPGGRFTGEEDPLRSILSSNCQLCSREPRYVALFLKCSRLVHSCCPNAYVDSTRSHAVVRALDDLPAGAQVSVSWVPVSLCFEARKAQLGQGFACACARCAEERTEDPQLRVPCACGKATFLSEQRRCACGFRFEPAECQRHLAEACKANEFMAKDGAARGNEIQKAMALETRMHTATASKSIPPRHPQILQLANNVANCYFYAAKMPGKNQDACWEGFWKYKTQYMSGLEANHGSTKQRDLHYLLSLRRMLSAKFPTPAERLQCQEKYTSLCLLHFGEPDIPQSILLDSNVM</sequence>
<protein>
    <recommendedName>
        <fullName evidence="1">SET domain-containing protein</fullName>
    </recommendedName>
</protein>
<dbReference type="InterPro" id="IPR046341">
    <property type="entry name" value="SET_dom_sf"/>
</dbReference>
<organism evidence="2 3">
    <name type="scientific">Effrenium voratum</name>
    <dbReference type="NCBI Taxonomy" id="2562239"/>
    <lineage>
        <taxon>Eukaryota</taxon>
        <taxon>Sar</taxon>
        <taxon>Alveolata</taxon>
        <taxon>Dinophyceae</taxon>
        <taxon>Suessiales</taxon>
        <taxon>Symbiodiniaceae</taxon>
        <taxon>Effrenium</taxon>
    </lineage>
</organism>
<dbReference type="InterPro" id="IPR053209">
    <property type="entry name" value="Gramillin-biosynth_MTr"/>
</dbReference>
<dbReference type="PANTHER" id="PTHR47643:SF2">
    <property type="entry name" value="TPR DOMAIN PROTEIN (AFU_ORTHOLOGUE AFUA_5G12710)"/>
    <property type="match status" value="1"/>
</dbReference>
<feature type="domain" description="SET" evidence="1">
    <location>
        <begin position="51"/>
        <end position="185"/>
    </location>
</feature>